<dbReference type="PANTHER" id="PTHR43884">
    <property type="entry name" value="ACYL-COA DEHYDROGENASE"/>
    <property type="match status" value="1"/>
</dbReference>
<dbReference type="SUPFAM" id="SSF47203">
    <property type="entry name" value="Acyl-CoA dehydrogenase C-terminal domain-like"/>
    <property type="match status" value="1"/>
</dbReference>
<dbReference type="Proteomes" id="UP000621454">
    <property type="component" value="Unassembled WGS sequence"/>
</dbReference>
<dbReference type="InterPro" id="IPR037069">
    <property type="entry name" value="AcylCoA_DH/ox_N_sf"/>
</dbReference>
<reference evidence="10" key="1">
    <citation type="journal article" date="2014" name="Int. J. Syst. Evol. Microbiol.">
        <title>Complete genome sequence of Corynebacterium casei LMG S-19264T (=DSM 44701T), isolated from a smear-ripened cheese.</title>
        <authorList>
            <consortium name="US DOE Joint Genome Institute (JGI-PGF)"/>
            <person name="Walter F."/>
            <person name="Albersmeier A."/>
            <person name="Kalinowski J."/>
            <person name="Ruckert C."/>
        </authorList>
    </citation>
    <scope>NUCLEOTIDE SEQUENCE</scope>
    <source>
        <strain evidence="10">CGMCC 1.12827</strain>
    </source>
</reference>
<dbReference type="Pfam" id="PF02771">
    <property type="entry name" value="Acyl-CoA_dh_N"/>
    <property type="match status" value="1"/>
</dbReference>
<dbReference type="InterPro" id="IPR009075">
    <property type="entry name" value="AcylCo_DH/oxidase_C"/>
</dbReference>
<dbReference type="Pfam" id="PF02770">
    <property type="entry name" value="Acyl-CoA_dh_M"/>
    <property type="match status" value="1"/>
</dbReference>
<dbReference type="EMBL" id="BMGC01000003">
    <property type="protein sequence ID" value="GGB20432.1"/>
    <property type="molecule type" value="Genomic_DNA"/>
</dbReference>
<evidence type="ECO:0000256" key="2">
    <source>
        <dbReference type="ARBA" id="ARBA00009347"/>
    </source>
</evidence>
<dbReference type="SUPFAM" id="SSF56645">
    <property type="entry name" value="Acyl-CoA dehydrogenase NM domain-like"/>
    <property type="match status" value="1"/>
</dbReference>
<dbReference type="Gene3D" id="1.20.140.10">
    <property type="entry name" value="Butyryl-CoA Dehydrogenase, subunit A, domain 3"/>
    <property type="match status" value="1"/>
</dbReference>
<evidence type="ECO:0000313" key="11">
    <source>
        <dbReference type="Proteomes" id="UP000621454"/>
    </source>
</evidence>
<dbReference type="GO" id="GO:0003995">
    <property type="term" value="F:acyl-CoA dehydrogenase activity"/>
    <property type="evidence" value="ECO:0007669"/>
    <property type="project" value="TreeGrafter"/>
</dbReference>
<evidence type="ECO:0000259" key="7">
    <source>
        <dbReference type="Pfam" id="PF00441"/>
    </source>
</evidence>
<gene>
    <name evidence="10" type="ORF">GCM10011489_05660</name>
</gene>
<feature type="domain" description="Acyl-CoA dehydrogenase/oxidase N-terminal" evidence="9">
    <location>
        <begin position="6"/>
        <end position="88"/>
    </location>
</feature>
<sequence>MDFTLTEEQVMLRDTARDVFSTYDIEKLRAAETSGVGWDPKIWASLAEIGILGLPFAEDAGGTGAGPVEVSAIMGEIGRSLAPEPVLHAAYIPGVLIDRAAAGDRRTELLTEVSEGRLRLAFAHEEPDDRWPSAAVETSATAGSDGVVLSGKKYPVFAGDTAHKFVVSARRADGSIGLFLVDSNAAGVTVGGYHSFDGRRGAEIVFDQTPAVELAEGDQTPAIAYAEAFAQTALCAEAVGAMAKALELTTEYLKSRKQFGVTLSKFQALTHRAADIYVLLELASSMSLYATASLADDDLDPLIYSRAKLQIATSSRKLGQEAIQLHGGIGMTAEYPVGHYVARLTAISQTLGNADAHRATLAAHVGEYDMVTVTD</sequence>
<name>A0A916SXD6_9ACTN</name>
<dbReference type="Pfam" id="PF00441">
    <property type="entry name" value="Acyl-CoA_dh_1"/>
    <property type="match status" value="1"/>
</dbReference>
<protein>
    <submittedName>
        <fullName evidence="10">Acyl-CoA dehydrogenase</fullName>
    </submittedName>
</protein>
<dbReference type="Gene3D" id="2.40.110.10">
    <property type="entry name" value="Butyryl-CoA Dehydrogenase, subunit A, domain 2"/>
    <property type="match status" value="1"/>
</dbReference>
<organism evidence="10 11">
    <name type="scientific">Gordonia jinhuaensis</name>
    <dbReference type="NCBI Taxonomy" id="1517702"/>
    <lineage>
        <taxon>Bacteria</taxon>
        <taxon>Bacillati</taxon>
        <taxon>Actinomycetota</taxon>
        <taxon>Actinomycetes</taxon>
        <taxon>Mycobacteriales</taxon>
        <taxon>Gordoniaceae</taxon>
        <taxon>Gordonia</taxon>
    </lineage>
</organism>
<evidence type="ECO:0000259" key="8">
    <source>
        <dbReference type="Pfam" id="PF02770"/>
    </source>
</evidence>
<dbReference type="InterPro" id="IPR006091">
    <property type="entry name" value="Acyl-CoA_Oxase/DH_mid-dom"/>
</dbReference>
<dbReference type="GO" id="GO:0050660">
    <property type="term" value="F:flavin adenine dinucleotide binding"/>
    <property type="evidence" value="ECO:0007669"/>
    <property type="project" value="InterPro"/>
</dbReference>
<keyword evidence="3 6" id="KW-0285">Flavoprotein</keyword>
<proteinExistence type="inferred from homology"/>
<comment type="similarity">
    <text evidence="2 6">Belongs to the acyl-CoA dehydrogenase family.</text>
</comment>
<accession>A0A916SXD6</accession>
<dbReference type="Gene3D" id="1.10.540.10">
    <property type="entry name" value="Acyl-CoA dehydrogenase/oxidase, N-terminal domain"/>
    <property type="match status" value="1"/>
</dbReference>
<evidence type="ECO:0000313" key="10">
    <source>
        <dbReference type="EMBL" id="GGB20432.1"/>
    </source>
</evidence>
<keyword evidence="11" id="KW-1185">Reference proteome</keyword>
<reference evidence="10" key="2">
    <citation type="submission" date="2020-09" db="EMBL/GenBank/DDBJ databases">
        <authorList>
            <person name="Sun Q."/>
            <person name="Zhou Y."/>
        </authorList>
    </citation>
    <scope>NUCLEOTIDE SEQUENCE</scope>
    <source>
        <strain evidence="10">CGMCC 1.12827</strain>
    </source>
</reference>
<evidence type="ECO:0000256" key="1">
    <source>
        <dbReference type="ARBA" id="ARBA00001974"/>
    </source>
</evidence>
<dbReference type="AlphaFoldDB" id="A0A916SXD6"/>
<evidence type="ECO:0000259" key="9">
    <source>
        <dbReference type="Pfam" id="PF02771"/>
    </source>
</evidence>
<evidence type="ECO:0000256" key="6">
    <source>
        <dbReference type="RuleBase" id="RU362125"/>
    </source>
</evidence>
<evidence type="ECO:0000256" key="4">
    <source>
        <dbReference type="ARBA" id="ARBA00022827"/>
    </source>
</evidence>
<feature type="domain" description="Acyl-CoA dehydrogenase/oxidase C-terminal" evidence="7">
    <location>
        <begin position="232"/>
        <end position="365"/>
    </location>
</feature>
<dbReference type="InterPro" id="IPR009100">
    <property type="entry name" value="AcylCoA_DH/oxidase_NM_dom_sf"/>
</dbReference>
<comment type="caution">
    <text evidence="10">The sequence shown here is derived from an EMBL/GenBank/DDBJ whole genome shotgun (WGS) entry which is preliminary data.</text>
</comment>
<dbReference type="InterPro" id="IPR036250">
    <property type="entry name" value="AcylCo_DH-like_C"/>
</dbReference>
<dbReference type="PANTHER" id="PTHR43884:SF20">
    <property type="entry name" value="ACYL-COA DEHYDROGENASE FADE28"/>
    <property type="match status" value="1"/>
</dbReference>
<feature type="domain" description="Acyl-CoA oxidase/dehydrogenase middle" evidence="8">
    <location>
        <begin position="121"/>
        <end position="207"/>
    </location>
</feature>
<dbReference type="CDD" id="cd00567">
    <property type="entry name" value="ACAD"/>
    <property type="match status" value="1"/>
</dbReference>
<dbReference type="RefSeq" id="WP_188585076.1">
    <property type="nucleotide sequence ID" value="NZ_BMGC01000003.1"/>
</dbReference>
<dbReference type="InterPro" id="IPR046373">
    <property type="entry name" value="Acyl-CoA_Oxase/DH_mid-dom_sf"/>
</dbReference>
<dbReference type="InterPro" id="IPR013786">
    <property type="entry name" value="AcylCoA_DH/ox_N"/>
</dbReference>
<evidence type="ECO:0000256" key="5">
    <source>
        <dbReference type="ARBA" id="ARBA00023002"/>
    </source>
</evidence>
<evidence type="ECO:0000256" key="3">
    <source>
        <dbReference type="ARBA" id="ARBA00022630"/>
    </source>
</evidence>
<comment type="cofactor">
    <cofactor evidence="1 6">
        <name>FAD</name>
        <dbReference type="ChEBI" id="CHEBI:57692"/>
    </cofactor>
</comment>
<keyword evidence="4 6" id="KW-0274">FAD</keyword>
<keyword evidence="5 6" id="KW-0560">Oxidoreductase</keyword>